<accession>A0A854N479</accession>
<sequence length="96" mass="11227">MQHTWFRFVIWWDEVISVAPNCFKSSPNGELFYCPKKNSVPNGYRVFSYRKTGNGILREQYTDLLTDVACQKPSPAIVHTISKGYQNQMLLHRRSE</sequence>
<comment type="caution">
    <text evidence="1">The sequence shown here is derived from an EMBL/GenBank/DDBJ whole genome shotgun (WGS) entry which is preliminary data.</text>
</comment>
<proteinExistence type="predicted"/>
<evidence type="ECO:0000313" key="1">
    <source>
        <dbReference type="EMBL" id="OWK65062.1"/>
    </source>
</evidence>
<gene>
    <name evidence="1" type="ORF">CBE85_18500</name>
</gene>
<organism evidence="1 2">
    <name type="scientific">Acinetobacter baumannii</name>
    <dbReference type="NCBI Taxonomy" id="470"/>
    <lineage>
        <taxon>Bacteria</taxon>
        <taxon>Pseudomonadati</taxon>
        <taxon>Pseudomonadota</taxon>
        <taxon>Gammaproteobacteria</taxon>
        <taxon>Moraxellales</taxon>
        <taxon>Moraxellaceae</taxon>
        <taxon>Acinetobacter</taxon>
        <taxon>Acinetobacter calcoaceticus/baumannii complex</taxon>
    </lineage>
</organism>
<dbReference type="EMBL" id="NGKM01000029">
    <property type="protein sequence ID" value="OWK65062.1"/>
    <property type="molecule type" value="Genomic_DNA"/>
</dbReference>
<protein>
    <submittedName>
        <fullName evidence="1">Uncharacterized protein</fullName>
    </submittedName>
</protein>
<name>A0A854N479_ACIBA</name>
<evidence type="ECO:0000313" key="2">
    <source>
        <dbReference type="Proteomes" id="UP000197394"/>
    </source>
</evidence>
<dbReference type="Proteomes" id="UP000197394">
    <property type="component" value="Unassembled WGS sequence"/>
</dbReference>
<reference evidence="1 2" key="1">
    <citation type="submission" date="2017-05" db="EMBL/GenBank/DDBJ databases">
        <title>Draft genome sequence of MDR A. baumannii AB360.</title>
        <authorList>
            <person name="Wareham D.W."/>
            <person name="Bean D.C."/>
        </authorList>
    </citation>
    <scope>NUCLEOTIDE SEQUENCE [LARGE SCALE GENOMIC DNA]</scope>
    <source>
        <strain evidence="1 2">AB360</strain>
    </source>
</reference>
<dbReference type="AlphaFoldDB" id="A0A854N479"/>